<dbReference type="AlphaFoldDB" id="A0A844GAM2"/>
<proteinExistence type="predicted"/>
<keyword evidence="2" id="KW-1185">Reference proteome</keyword>
<dbReference type="Proteomes" id="UP000446658">
    <property type="component" value="Unassembled WGS sequence"/>
</dbReference>
<reference evidence="1 2" key="1">
    <citation type="submission" date="2019-11" db="EMBL/GenBank/DDBJ databases">
        <title>Draft genome sequence of Paludibacterium sp. dN18-1.</title>
        <authorList>
            <person name="Im W.-T."/>
        </authorList>
    </citation>
    <scope>NUCLEOTIDE SEQUENCE [LARGE SCALE GENOMIC DNA]</scope>
    <source>
        <strain evidence="2">dN 18-1</strain>
    </source>
</reference>
<protein>
    <submittedName>
        <fullName evidence="1">Uncharacterized protein</fullName>
    </submittedName>
</protein>
<accession>A0A844GAM2</accession>
<name>A0A844GAM2_9NEIS</name>
<gene>
    <name evidence="1" type="ORF">GKE73_11055</name>
</gene>
<dbReference type="RefSeq" id="WP_230370382.1">
    <property type="nucleotide sequence ID" value="NZ_WLYX01000001.1"/>
</dbReference>
<evidence type="ECO:0000313" key="2">
    <source>
        <dbReference type="Proteomes" id="UP000446658"/>
    </source>
</evidence>
<comment type="caution">
    <text evidence="1">The sequence shown here is derived from an EMBL/GenBank/DDBJ whole genome shotgun (WGS) entry which is preliminary data.</text>
</comment>
<sequence length="64" mass="7088">MWGLSPGAWLEDKAGVLLHWGWYAITPRLAEQADNGDVVACRPSRSACFSIIPEVYCEIVATHE</sequence>
<evidence type="ECO:0000313" key="1">
    <source>
        <dbReference type="EMBL" id="MTD33453.1"/>
    </source>
</evidence>
<organism evidence="1 2">
    <name type="scientific">Paludibacterium denitrificans</name>
    <dbReference type="NCBI Taxonomy" id="2675226"/>
    <lineage>
        <taxon>Bacteria</taxon>
        <taxon>Pseudomonadati</taxon>
        <taxon>Pseudomonadota</taxon>
        <taxon>Betaproteobacteria</taxon>
        <taxon>Neisseriales</taxon>
        <taxon>Chromobacteriaceae</taxon>
        <taxon>Paludibacterium</taxon>
    </lineage>
</organism>
<dbReference type="EMBL" id="WLYX01000001">
    <property type="protein sequence ID" value="MTD33453.1"/>
    <property type="molecule type" value="Genomic_DNA"/>
</dbReference>